<accession>A0A1I0QAY2</accession>
<dbReference type="GO" id="GO:0005886">
    <property type="term" value="C:plasma membrane"/>
    <property type="evidence" value="ECO:0007669"/>
    <property type="project" value="TreeGrafter"/>
</dbReference>
<dbReference type="RefSeq" id="WP_092453740.1">
    <property type="nucleotide sequence ID" value="NZ_FOJI01000007.1"/>
</dbReference>
<dbReference type="GO" id="GO:0043709">
    <property type="term" value="P:cell adhesion involved in single-species biofilm formation"/>
    <property type="evidence" value="ECO:0007669"/>
    <property type="project" value="TreeGrafter"/>
</dbReference>
<name>A0A1I0QAY2_9FIRM</name>
<proteinExistence type="predicted"/>
<keyword evidence="1" id="KW-0472">Membrane</keyword>
<dbReference type="FunFam" id="3.30.70.270:FF:000001">
    <property type="entry name" value="Diguanylate cyclase domain protein"/>
    <property type="match status" value="1"/>
</dbReference>
<gene>
    <name evidence="3" type="ORF">SAMN05421659_107133</name>
</gene>
<evidence type="ECO:0000256" key="1">
    <source>
        <dbReference type="SAM" id="Phobius"/>
    </source>
</evidence>
<keyword evidence="1" id="KW-0812">Transmembrane</keyword>
<dbReference type="Proteomes" id="UP000199701">
    <property type="component" value="Unassembled WGS sequence"/>
</dbReference>
<dbReference type="Pfam" id="PF00990">
    <property type="entry name" value="GGDEF"/>
    <property type="match status" value="1"/>
</dbReference>
<evidence type="ECO:0000313" key="3">
    <source>
        <dbReference type="EMBL" id="SEW23956.1"/>
    </source>
</evidence>
<dbReference type="InterPro" id="IPR000160">
    <property type="entry name" value="GGDEF_dom"/>
</dbReference>
<dbReference type="STRING" id="99656.SAMN05421659_107133"/>
<dbReference type="InterPro" id="IPR029787">
    <property type="entry name" value="Nucleotide_cyclase"/>
</dbReference>
<protein>
    <submittedName>
        <fullName evidence="3">Diguanylate cyclase (GGDEF) domain-containing protein</fullName>
    </submittedName>
</protein>
<feature type="domain" description="GGDEF" evidence="2">
    <location>
        <begin position="232"/>
        <end position="369"/>
    </location>
</feature>
<dbReference type="SMART" id="SM00267">
    <property type="entry name" value="GGDEF"/>
    <property type="match status" value="1"/>
</dbReference>
<keyword evidence="1" id="KW-1133">Transmembrane helix</keyword>
<organism evidence="3 4">
    <name type="scientific">[Clostridium] fimetarium</name>
    <dbReference type="NCBI Taxonomy" id="99656"/>
    <lineage>
        <taxon>Bacteria</taxon>
        <taxon>Bacillati</taxon>
        <taxon>Bacillota</taxon>
        <taxon>Clostridia</taxon>
        <taxon>Lachnospirales</taxon>
        <taxon>Lachnospiraceae</taxon>
    </lineage>
</organism>
<evidence type="ECO:0000313" key="4">
    <source>
        <dbReference type="Proteomes" id="UP000199701"/>
    </source>
</evidence>
<dbReference type="SUPFAM" id="SSF55073">
    <property type="entry name" value="Nucleotide cyclase"/>
    <property type="match status" value="1"/>
</dbReference>
<dbReference type="PROSITE" id="PS50887">
    <property type="entry name" value="GGDEF"/>
    <property type="match status" value="1"/>
</dbReference>
<sequence length="385" mass="44003">MWGKTMGVSSHKEEAFNNGIDEINVTRALISSVLFSVAIPFIVLMSHLFKVFDLFAWVTLLTSVLAELFQMACVLMLYLLLKNKQMDRYKTAYVMYYGTTIAAIMCAASMDMNYHGSEVLYIAACAYFIFVPIFDEKIRTFFIVGQTILMVSLILVLNLKLRYLFDITIVQLGTVFVSKYQYNLTKRIEETSKNLKRKTLYSEQDALTGLTNRRGLKKKAELIWSYCQRKKVPVGIIALDIDFFKKYNDKFGHLEGDKCLKVIADTLKESAKRSSDIVTRTGGEEFLVFVQDITPKEILSLALRIRTNIEKQSIIHAYCGISKYVTVSMGISTTIPKFNYEFNDLYDEADRALYQAKKNGRNCVVFDGNLYGRIKDGMPQIIGME</sequence>
<dbReference type="InterPro" id="IPR050469">
    <property type="entry name" value="Diguanylate_Cyclase"/>
</dbReference>
<dbReference type="AlphaFoldDB" id="A0A1I0QAY2"/>
<feature type="transmembrane region" description="Helical" evidence="1">
    <location>
        <begin position="116"/>
        <end position="134"/>
    </location>
</feature>
<dbReference type="InterPro" id="IPR043128">
    <property type="entry name" value="Rev_trsase/Diguanyl_cyclase"/>
</dbReference>
<dbReference type="GO" id="GO:0052621">
    <property type="term" value="F:diguanylate cyclase activity"/>
    <property type="evidence" value="ECO:0007669"/>
    <property type="project" value="TreeGrafter"/>
</dbReference>
<dbReference type="CDD" id="cd01949">
    <property type="entry name" value="GGDEF"/>
    <property type="match status" value="1"/>
</dbReference>
<dbReference type="PANTHER" id="PTHR45138">
    <property type="entry name" value="REGULATORY COMPONENTS OF SENSORY TRANSDUCTION SYSTEM"/>
    <property type="match status" value="1"/>
</dbReference>
<dbReference type="Gene3D" id="3.30.70.270">
    <property type="match status" value="1"/>
</dbReference>
<dbReference type="NCBIfam" id="TIGR00254">
    <property type="entry name" value="GGDEF"/>
    <property type="match status" value="1"/>
</dbReference>
<feature type="transmembrane region" description="Helical" evidence="1">
    <location>
        <begin position="93"/>
        <end position="110"/>
    </location>
</feature>
<keyword evidence="4" id="KW-1185">Reference proteome</keyword>
<dbReference type="GO" id="GO:1902201">
    <property type="term" value="P:negative regulation of bacterial-type flagellum-dependent cell motility"/>
    <property type="evidence" value="ECO:0007669"/>
    <property type="project" value="TreeGrafter"/>
</dbReference>
<reference evidence="3 4" key="1">
    <citation type="submission" date="2016-10" db="EMBL/GenBank/DDBJ databases">
        <authorList>
            <person name="de Groot N.N."/>
        </authorList>
    </citation>
    <scope>NUCLEOTIDE SEQUENCE [LARGE SCALE GENOMIC DNA]</scope>
    <source>
        <strain evidence="3 4">DSM 9179</strain>
    </source>
</reference>
<feature type="transmembrane region" description="Helical" evidence="1">
    <location>
        <begin position="141"/>
        <end position="157"/>
    </location>
</feature>
<feature type="transmembrane region" description="Helical" evidence="1">
    <location>
        <begin position="28"/>
        <end position="49"/>
    </location>
</feature>
<dbReference type="OrthoDB" id="9804955at2"/>
<dbReference type="PANTHER" id="PTHR45138:SF9">
    <property type="entry name" value="DIGUANYLATE CYCLASE DGCM-RELATED"/>
    <property type="match status" value="1"/>
</dbReference>
<feature type="transmembrane region" description="Helical" evidence="1">
    <location>
        <begin position="55"/>
        <end position="81"/>
    </location>
</feature>
<dbReference type="EMBL" id="FOJI01000007">
    <property type="protein sequence ID" value="SEW23956.1"/>
    <property type="molecule type" value="Genomic_DNA"/>
</dbReference>
<evidence type="ECO:0000259" key="2">
    <source>
        <dbReference type="PROSITE" id="PS50887"/>
    </source>
</evidence>